<sequence>MQPLVPCFGEMYWQKSLTGINIKTKT</sequence>
<dbReference type="AlphaFoldDB" id="A0A2P2PHW5"/>
<organism evidence="1">
    <name type="scientific">Rhizophora mucronata</name>
    <name type="common">Asiatic mangrove</name>
    <dbReference type="NCBI Taxonomy" id="61149"/>
    <lineage>
        <taxon>Eukaryota</taxon>
        <taxon>Viridiplantae</taxon>
        <taxon>Streptophyta</taxon>
        <taxon>Embryophyta</taxon>
        <taxon>Tracheophyta</taxon>
        <taxon>Spermatophyta</taxon>
        <taxon>Magnoliopsida</taxon>
        <taxon>eudicotyledons</taxon>
        <taxon>Gunneridae</taxon>
        <taxon>Pentapetalae</taxon>
        <taxon>rosids</taxon>
        <taxon>fabids</taxon>
        <taxon>Malpighiales</taxon>
        <taxon>Rhizophoraceae</taxon>
        <taxon>Rhizophora</taxon>
    </lineage>
</organism>
<evidence type="ECO:0000313" key="1">
    <source>
        <dbReference type="EMBL" id="MBX54259.1"/>
    </source>
</evidence>
<reference evidence="1" key="1">
    <citation type="submission" date="2018-02" db="EMBL/GenBank/DDBJ databases">
        <title>Rhizophora mucronata_Transcriptome.</title>
        <authorList>
            <person name="Meera S.P."/>
            <person name="Sreeshan A."/>
            <person name="Augustine A."/>
        </authorList>
    </citation>
    <scope>NUCLEOTIDE SEQUENCE</scope>
    <source>
        <tissue evidence="1">Leaf</tissue>
    </source>
</reference>
<protein>
    <submittedName>
        <fullName evidence="1">Uncharacterized protein</fullName>
    </submittedName>
</protein>
<proteinExistence type="predicted"/>
<dbReference type="EMBL" id="GGEC01073775">
    <property type="protein sequence ID" value="MBX54259.1"/>
    <property type="molecule type" value="Transcribed_RNA"/>
</dbReference>
<accession>A0A2P2PHW5</accession>
<name>A0A2P2PHW5_RHIMU</name>